<protein>
    <submittedName>
        <fullName evidence="4">Uncharacterized protein</fullName>
    </submittedName>
</protein>
<dbReference type="PROSITE" id="PS50005">
    <property type="entry name" value="TPR"/>
    <property type="match status" value="1"/>
</dbReference>
<keyword evidence="3" id="KW-0472">Membrane</keyword>
<comment type="caution">
    <text evidence="4">The sequence shown here is derived from an EMBL/GenBank/DDBJ whole genome shotgun (WGS) entry which is preliminary data.</text>
</comment>
<keyword evidence="1" id="KW-0802">TPR repeat</keyword>
<dbReference type="EMBL" id="CAIX01000183">
    <property type="protein sequence ID" value="CCI47713.1"/>
    <property type="molecule type" value="Genomic_DNA"/>
</dbReference>
<dbReference type="SUPFAM" id="SSF48452">
    <property type="entry name" value="TPR-like"/>
    <property type="match status" value="2"/>
</dbReference>
<keyword evidence="3" id="KW-1133">Transmembrane helix</keyword>
<dbReference type="InterPro" id="IPR019734">
    <property type="entry name" value="TPR_rpt"/>
</dbReference>
<accession>A0A024GLF5</accession>
<evidence type="ECO:0000256" key="3">
    <source>
        <dbReference type="SAM" id="Phobius"/>
    </source>
</evidence>
<dbReference type="InParanoid" id="A0A024GLF5"/>
<organism evidence="4 5">
    <name type="scientific">Albugo candida</name>
    <dbReference type="NCBI Taxonomy" id="65357"/>
    <lineage>
        <taxon>Eukaryota</taxon>
        <taxon>Sar</taxon>
        <taxon>Stramenopiles</taxon>
        <taxon>Oomycota</taxon>
        <taxon>Peronosporomycetes</taxon>
        <taxon>Albuginales</taxon>
        <taxon>Albuginaceae</taxon>
        <taxon>Albugo</taxon>
    </lineage>
</organism>
<name>A0A024GLF5_9STRA</name>
<feature type="compositionally biased region" description="Acidic residues" evidence="2">
    <location>
        <begin position="44"/>
        <end position="57"/>
    </location>
</feature>
<proteinExistence type="predicted"/>
<dbReference type="AlphaFoldDB" id="A0A024GLF5"/>
<dbReference type="Gene3D" id="1.25.40.10">
    <property type="entry name" value="Tetratricopeptide repeat domain"/>
    <property type="match status" value="2"/>
</dbReference>
<feature type="repeat" description="TPR" evidence="1">
    <location>
        <begin position="265"/>
        <end position="298"/>
    </location>
</feature>
<gene>
    <name evidence="4" type="ORF">BN9_087290</name>
</gene>
<evidence type="ECO:0000313" key="4">
    <source>
        <dbReference type="EMBL" id="CCI47713.1"/>
    </source>
</evidence>
<feature type="compositionally biased region" description="Polar residues" evidence="2">
    <location>
        <begin position="1"/>
        <end position="15"/>
    </location>
</feature>
<feature type="transmembrane region" description="Helical" evidence="3">
    <location>
        <begin position="120"/>
        <end position="138"/>
    </location>
</feature>
<sequence length="388" mass="44295">MQESQSTKNRCTQYLPQREFSHAESEDENDTAVLEKEEQLNAEVIEEENASPEYEENSSEKPIPLIRKPFHSTYHFTSRVFPTPLRESKAGEEQDCILPGDRKLNTTLARKIVRHNISTALFYWIVLILDFVAVWLKAKADDYAKNKDYRGAVNVYSKAISLVKEDKLLHTIAAFLFKDCAIDCTKALEQVPDNRNVTDDSIRLQRLKLKLLTRRGAAYCWLGKFSETITCFSEAKADYGHALSMDSENNERREDFLQIVSATKAYELKSEGDTHLRNHCAEAALETYSKALELNPTLLTCLSNRAACFLMLKDPARCIEDCSQALRLLQTSEQELDDTFCFASIPDPGSSQRKQYVLALLIRRGMASAMMKDWQKGKLTDRPHHTFS</sequence>
<evidence type="ECO:0000256" key="2">
    <source>
        <dbReference type="SAM" id="MobiDB-lite"/>
    </source>
</evidence>
<evidence type="ECO:0000256" key="1">
    <source>
        <dbReference type="PROSITE-ProRule" id="PRU00339"/>
    </source>
</evidence>
<dbReference type="Proteomes" id="UP000053237">
    <property type="component" value="Unassembled WGS sequence"/>
</dbReference>
<evidence type="ECO:0000313" key="5">
    <source>
        <dbReference type="Proteomes" id="UP000053237"/>
    </source>
</evidence>
<dbReference type="InterPro" id="IPR052004">
    <property type="entry name" value="Dynein_assembly_factor_4"/>
</dbReference>
<dbReference type="STRING" id="65357.A0A024GLF5"/>
<feature type="region of interest" description="Disordered" evidence="2">
    <location>
        <begin position="1"/>
        <end position="60"/>
    </location>
</feature>
<dbReference type="OrthoDB" id="348005at2759"/>
<dbReference type="PANTHER" id="PTHR46492">
    <property type="entry name" value="DYNEIN ASSEMBLY FACTOR 4, AXONEMAL"/>
    <property type="match status" value="1"/>
</dbReference>
<dbReference type="SMART" id="SM00028">
    <property type="entry name" value="TPR"/>
    <property type="match status" value="4"/>
</dbReference>
<keyword evidence="3" id="KW-0812">Transmembrane</keyword>
<dbReference type="GO" id="GO:0003341">
    <property type="term" value="P:cilium movement"/>
    <property type="evidence" value="ECO:0007669"/>
    <property type="project" value="TreeGrafter"/>
</dbReference>
<keyword evidence="5" id="KW-1185">Reference proteome</keyword>
<dbReference type="GO" id="GO:0036159">
    <property type="term" value="P:inner dynein arm assembly"/>
    <property type="evidence" value="ECO:0007669"/>
    <property type="project" value="TreeGrafter"/>
</dbReference>
<reference evidence="4 5" key="1">
    <citation type="submission" date="2012-05" db="EMBL/GenBank/DDBJ databases">
        <title>Recombination and specialization in a pathogen metapopulation.</title>
        <authorList>
            <person name="Gardiner A."/>
            <person name="Kemen E."/>
            <person name="Schultz-Larsen T."/>
            <person name="MacLean D."/>
            <person name="Van Oosterhout C."/>
            <person name="Jones J.D.G."/>
        </authorList>
    </citation>
    <scope>NUCLEOTIDE SEQUENCE [LARGE SCALE GENOMIC DNA]</scope>
    <source>
        <strain evidence="4 5">Ac Nc2</strain>
    </source>
</reference>
<dbReference type="InterPro" id="IPR011990">
    <property type="entry name" value="TPR-like_helical_dom_sf"/>
</dbReference>
<dbReference type="GO" id="GO:0036158">
    <property type="term" value="P:outer dynein arm assembly"/>
    <property type="evidence" value="ECO:0007669"/>
    <property type="project" value="TreeGrafter"/>
</dbReference>
<dbReference type="PANTHER" id="PTHR46492:SF1">
    <property type="entry name" value="DYNEIN AXONEMAL ASSEMBLY FACTOR 4"/>
    <property type="match status" value="1"/>
</dbReference>